<reference evidence="1" key="1">
    <citation type="submission" date="2022-10" db="EMBL/GenBank/DDBJ databases">
        <title>The complete genomes of actinobacterial strains from the NBC collection.</title>
        <authorList>
            <person name="Joergensen T.S."/>
            <person name="Alvarez Arevalo M."/>
            <person name="Sterndorff E.B."/>
            <person name="Faurdal D."/>
            <person name="Vuksanovic O."/>
            <person name="Mourched A.-S."/>
            <person name="Charusanti P."/>
            <person name="Shaw S."/>
            <person name="Blin K."/>
            <person name="Weber T."/>
        </authorList>
    </citation>
    <scope>NUCLEOTIDE SEQUENCE</scope>
    <source>
        <strain evidence="1">NBC_00248</strain>
    </source>
</reference>
<dbReference type="RefSeq" id="WP_328962724.1">
    <property type="nucleotide sequence ID" value="NZ_CP108090.1"/>
</dbReference>
<dbReference type="EMBL" id="CP108090">
    <property type="protein sequence ID" value="WUQ13858.1"/>
    <property type="molecule type" value="Genomic_DNA"/>
</dbReference>
<name>A0ABZ1TER7_STRVG</name>
<evidence type="ECO:0000313" key="2">
    <source>
        <dbReference type="Proteomes" id="UP001432039"/>
    </source>
</evidence>
<evidence type="ECO:0000313" key="1">
    <source>
        <dbReference type="EMBL" id="WUQ13858.1"/>
    </source>
</evidence>
<organism evidence="1 2">
    <name type="scientific">Streptomyces virginiae</name>
    <name type="common">Streptomyces cinnamonensis</name>
    <dbReference type="NCBI Taxonomy" id="1961"/>
    <lineage>
        <taxon>Bacteria</taxon>
        <taxon>Bacillati</taxon>
        <taxon>Actinomycetota</taxon>
        <taxon>Actinomycetes</taxon>
        <taxon>Kitasatosporales</taxon>
        <taxon>Streptomycetaceae</taxon>
        <taxon>Streptomyces</taxon>
    </lineage>
</organism>
<protein>
    <submittedName>
        <fullName evidence="1">Uncharacterized protein</fullName>
    </submittedName>
</protein>
<sequence length="149" mass="15681">MAFEVLPGTGLALPRGADVLRFGSSEREARWAVATLADVRGTWVCGTGWAFTARYEGLELLAYGDCPDRLGRTGHDRHGLAAVHLGRYEAEPTGPSAVPVVLRGVDLFGYPAAEVLEALGPGPHPGVTLPRAGSPTGHYLPEVRLAATP</sequence>
<gene>
    <name evidence="1" type="ORF">OG517_21880</name>
</gene>
<keyword evidence="2" id="KW-1185">Reference proteome</keyword>
<proteinExistence type="predicted"/>
<accession>A0ABZ1TER7</accession>
<dbReference type="Proteomes" id="UP001432039">
    <property type="component" value="Chromosome"/>
</dbReference>